<keyword evidence="3" id="KW-0227">DNA damage</keyword>
<evidence type="ECO:0000313" key="10">
    <source>
        <dbReference type="Proteomes" id="UP001304125"/>
    </source>
</evidence>
<dbReference type="EMBL" id="CP134879">
    <property type="protein sequence ID" value="WNM25173.1"/>
    <property type="molecule type" value="Genomic_DNA"/>
</dbReference>
<comment type="similarity">
    <text evidence="1 8">Belongs to the SOS response-associated peptidase family.</text>
</comment>
<proteinExistence type="inferred from homology"/>
<evidence type="ECO:0000256" key="6">
    <source>
        <dbReference type="ARBA" id="ARBA00023125"/>
    </source>
</evidence>
<dbReference type="Pfam" id="PF02586">
    <property type="entry name" value="SRAP"/>
    <property type="match status" value="1"/>
</dbReference>
<evidence type="ECO:0000256" key="8">
    <source>
        <dbReference type="RuleBase" id="RU364100"/>
    </source>
</evidence>
<keyword evidence="5" id="KW-0190">Covalent protein-DNA linkage</keyword>
<dbReference type="RefSeq" id="WP_313499927.1">
    <property type="nucleotide sequence ID" value="NZ_CP134879.1"/>
</dbReference>
<protein>
    <recommendedName>
        <fullName evidence="8">Abasic site processing protein</fullName>
        <ecNumber evidence="8">3.4.-.-</ecNumber>
    </recommendedName>
</protein>
<dbReference type="SUPFAM" id="SSF143081">
    <property type="entry name" value="BB1717-like"/>
    <property type="match status" value="1"/>
</dbReference>
<dbReference type="EC" id="3.4.-.-" evidence="8"/>
<dbReference type="GO" id="GO:0006508">
    <property type="term" value="P:proteolysis"/>
    <property type="evidence" value="ECO:0007669"/>
    <property type="project" value="UniProtKB-KW"/>
</dbReference>
<dbReference type="GO" id="GO:0003697">
    <property type="term" value="F:single-stranded DNA binding"/>
    <property type="evidence" value="ECO:0007669"/>
    <property type="project" value="InterPro"/>
</dbReference>
<gene>
    <name evidence="9" type="ORF">RN606_03225</name>
</gene>
<accession>A0AA96F7E5</accession>
<organism evidence="9 10">
    <name type="scientific">Demequina capsici</name>
    <dbReference type="NCBI Taxonomy" id="3075620"/>
    <lineage>
        <taxon>Bacteria</taxon>
        <taxon>Bacillati</taxon>
        <taxon>Actinomycetota</taxon>
        <taxon>Actinomycetes</taxon>
        <taxon>Micrococcales</taxon>
        <taxon>Demequinaceae</taxon>
        <taxon>Demequina</taxon>
    </lineage>
</organism>
<keyword evidence="6" id="KW-0238">DNA-binding</keyword>
<keyword evidence="10" id="KW-1185">Reference proteome</keyword>
<reference evidence="9 10" key="1">
    <citation type="submission" date="2023-09" db="EMBL/GenBank/DDBJ databases">
        <title>Demequina sp. a novel bacteria isolated from Capsicum annuum.</title>
        <authorList>
            <person name="Humaira Z."/>
            <person name="Lee J."/>
            <person name="Cho D."/>
        </authorList>
    </citation>
    <scope>NUCLEOTIDE SEQUENCE [LARGE SCALE GENOMIC DNA]</scope>
    <source>
        <strain evidence="9 10">OYTSA14</strain>
    </source>
</reference>
<evidence type="ECO:0000256" key="5">
    <source>
        <dbReference type="ARBA" id="ARBA00023124"/>
    </source>
</evidence>
<keyword evidence="7" id="KW-0456">Lyase</keyword>
<dbReference type="InterPro" id="IPR036590">
    <property type="entry name" value="SRAP-like"/>
</dbReference>
<evidence type="ECO:0000256" key="7">
    <source>
        <dbReference type="ARBA" id="ARBA00023239"/>
    </source>
</evidence>
<evidence type="ECO:0000256" key="2">
    <source>
        <dbReference type="ARBA" id="ARBA00022670"/>
    </source>
</evidence>
<evidence type="ECO:0000313" key="9">
    <source>
        <dbReference type="EMBL" id="WNM25173.1"/>
    </source>
</evidence>
<dbReference type="Gene3D" id="3.90.1680.10">
    <property type="entry name" value="SOS response associated peptidase-like"/>
    <property type="match status" value="1"/>
</dbReference>
<keyword evidence="4 8" id="KW-0378">Hydrolase</keyword>
<dbReference type="GO" id="GO:0008233">
    <property type="term" value="F:peptidase activity"/>
    <property type="evidence" value="ECO:0007669"/>
    <property type="project" value="UniProtKB-KW"/>
</dbReference>
<dbReference type="GO" id="GO:0106300">
    <property type="term" value="P:protein-DNA covalent cross-linking repair"/>
    <property type="evidence" value="ECO:0007669"/>
    <property type="project" value="InterPro"/>
</dbReference>
<dbReference type="PANTHER" id="PTHR13604:SF0">
    <property type="entry name" value="ABASIC SITE PROCESSING PROTEIN HMCES"/>
    <property type="match status" value="1"/>
</dbReference>
<evidence type="ECO:0000256" key="3">
    <source>
        <dbReference type="ARBA" id="ARBA00022763"/>
    </source>
</evidence>
<evidence type="ECO:0000256" key="4">
    <source>
        <dbReference type="ARBA" id="ARBA00022801"/>
    </source>
</evidence>
<dbReference type="PANTHER" id="PTHR13604">
    <property type="entry name" value="DC12-RELATED"/>
    <property type="match status" value="1"/>
</dbReference>
<evidence type="ECO:0000256" key="1">
    <source>
        <dbReference type="ARBA" id="ARBA00008136"/>
    </source>
</evidence>
<keyword evidence="2 8" id="KW-0645">Protease</keyword>
<dbReference type="GO" id="GO:0016829">
    <property type="term" value="F:lyase activity"/>
    <property type="evidence" value="ECO:0007669"/>
    <property type="project" value="UniProtKB-KW"/>
</dbReference>
<dbReference type="AlphaFoldDB" id="A0AA96F7E5"/>
<dbReference type="InterPro" id="IPR003738">
    <property type="entry name" value="SRAP"/>
</dbReference>
<sequence length="232" mass="25217">MCGRYANFLTEQDLIDAFEVAVASDEVRLLPPSWNVSPTQKVPIVVPAKEPAPVGERHLEVARWGLVPSWAKDPSVGSRMFNARSETMAEKPSFRAAFAKRRCIVPASGYYEWRTGTDGKTPFFIHPADGSPLAFAGLYEFWRDKAAGADAAWMASCSIVTVASRDEMQQIHDRQPAMLTTESAAAWLARDSTPAELHDAVAAPAPALVWHEVDTAVGSVRNNGPDLVAPLA</sequence>
<dbReference type="Proteomes" id="UP001304125">
    <property type="component" value="Chromosome"/>
</dbReference>
<name>A0AA96F7E5_9MICO</name>